<dbReference type="SUPFAM" id="SSF46785">
    <property type="entry name" value="Winged helix' DNA-binding domain"/>
    <property type="match status" value="1"/>
</dbReference>
<dbReference type="Gene3D" id="3.40.50.150">
    <property type="entry name" value="Vaccinia Virus protein VP39"/>
    <property type="match status" value="1"/>
</dbReference>
<evidence type="ECO:0000256" key="1">
    <source>
        <dbReference type="ARBA" id="ARBA00022603"/>
    </source>
</evidence>
<sequence length="421" mass="47048">MASSRITELAAAIQANTSKVEEYFAAQGLESPSFDAEFPSGLPPEVERSRYGVLEAADEIMDLMVGPRGIIEGFPGPQQTSHIGIQAINRYSIANKVGLDEEVSFTDLAERCDLQKNDLTRILRQAMSKHVFKEPKRGYVAHTAASKLLMDSKDLNDMLYIAHDIIWPASAHLLESIDKWKGSEEHNHTGYNIASGTTESFFENTKKDSRLEEAFANNMKYWQSRPGFGNDHSHLLSSFDWASVESVVDIGGGTGATSVALTERFPSLHCTVQDMPEVVNQGKSQISSEAASRITFMTHDFFQEQPVKNADVYFMRWVLHDWSDTKAIAIIRYLIPALKGGANIVLQEFLLPEPGMLPFYHEKTTRNMDLSMKAFLNAKERGVDDWKKIFSDADPGFKFVGVKMPMGSNLGVIQVRWEPSV</sequence>
<evidence type="ECO:0000313" key="5">
    <source>
        <dbReference type="EMBL" id="TVY22560.1"/>
    </source>
</evidence>
<dbReference type="InterPro" id="IPR036390">
    <property type="entry name" value="WH_DNA-bd_sf"/>
</dbReference>
<keyword evidence="1 5" id="KW-0489">Methyltransferase</keyword>
<evidence type="ECO:0000313" key="6">
    <source>
        <dbReference type="Proteomes" id="UP000431533"/>
    </source>
</evidence>
<dbReference type="GeneID" id="41989050"/>
<dbReference type="Pfam" id="PF00891">
    <property type="entry name" value="Methyltransf_2"/>
    <property type="match status" value="1"/>
</dbReference>
<keyword evidence="3" id="KW-0949">S-adenosyl-L-methionine</keyword>
<dbReference type="EMBL" id="QGMH01000253">
    <property type="protein sequence ID" value="TVY22560.1"/>
    <property type="molecule type" value="Genomic_DNA"/>
</dbReference>
<accession>A0A8H8QVP7</accession>
<dbReference type="Gene3D" id="1.10.10.10">
    <property type="entry name" value="Winged helix-like DNA-binding domain superfamily/Winged helix DNA-binding domain"/>
    <property type="match status" value="1"/>
</dbReference>
<keyword evidence="6" id="KW-1185">Reference proteome</keyword>
<dbReference type="RefSeq" id="XP_031001348.1">
    <property type="nucleotide sequence ID" value="XM_031153769.1"/>
</dbReference>
<dbReference type="AlphaFoldDB" id="A0A8H8QVP7"/>
<dbReference type="GO" id="GO:0032259">
    <property type="term" value="P:methylation"/>
    <property type="evidence" value="ECO:0007669"/>
    <property type="project" value="UniProtKB-KW"/>
</dbReference>
<protein>
    <submittedName>
        <fullName evidence="5">O-methyltransferase</fullName>
    </submittedName>
</protein>
<evidence type="ECO:0000256" key="2">
    <source>
        <dbReference type="ARBA" id="ARBA00022679"/>
    </source>
</evidence>
<proteinExistence type="predicted"/>
<gene>
    <name evidence="5" type="primary">gsfB_1</name>
    <name evidence="5" type="ORF">LHYA1_G008852</name>
</gene>
<name>A0A8H8QVP7_9HELO</name>
<reference evidence="5 6" key="1">
    <citation type="submission" date="2018-05" db="EMBL/GenBank/DDBJ databases">
        <title>Genome sequencing and assembly of the regulated plant pathogen Lachnellula willkommii and related sister species for the development of diagnostic species identification markers.</title>
        <authorList>
            <person name="Giroux E."/>
            <person name="Bilodeau G."/>
        </authorList>
    </citation>
    <scope>NUCLEOTIDE SEQUENCE [LARGE SCALE GENOMIC DNA]</scope>
    <source>
        <strain evidence="5 6">CBS 185.66</strain>
    </source>
</reference>
<dbReference type="InterPro" id="IPR001077">
    <property type="entry name" value="COMT_C"/>
</dbReference>
<organism evidence="5 6">
    <name type="scientific">Lachnellula hyalina</name>
    <dbReference type="NCBI Taxonomy" id="1316788"/>
    <lineage>
        <taxon>Eukaryota</taxon>
        <taxon>Fungi</taxon>
        <taxon>Dikarya</taxon>
        <taxon>Ascomycota</taxon>
        <taxon>Pezizomycotina</taxon>
        <taxon>Leotiomycetes</taxon>
        <taxon>Helotiales</taxon>
        <taxon>Lachnaceae</taxon>
        <taxon>Lachnellula</taxon>
    </lineage>
</organism>
<dbReference type="CDD" id="cd02440">
    <property type="entry name" value="AdoMet_MTases"/>
    <property type="match status" value="1"/>
</dbReference>
<dbReference type="PANTHER" id="PTHR43712">
    <property type="entry name" value="PUTATIVE (AFU_ORTHOLOGUE AFUA_4G14580)-RELATED"/>
    <property type="match status" value="1"/>
</dbReference>
<dbReference type="OrthoDB" id="1606438at2759"/>
<dbReference type="InterPro" id="IPR016461">
    <property type="entry name" value="COMT-like"/>
</dbReference>
<dbReference type="PANTHER" id="PTHR43712:SF16">
    <property type="entry name" value="O-METHYLTRANSFERASE ELCB"/>
    <property type="match status" value="1"/>
</dbReference>
<dbReference type="GO" id="GO:0008171">
    <property type="term" value="F:O-methyltransferase activity"/>
    <property type="evidence" value="ECO:0007669"/>
    <property type="project" value="InterPro"/>
</dbReference>
<comment type="caution">
    <text evidence="5">The sequence shown here is derived from an EMBL/GenBank/DDBJ whole genome shotgun (WGS) entry which is preliminary data.</text>
</comment>
<evidence type="ECO:0000259" key="4">
    <source>
        <dbReference type="Pfam" id="PF00891"/>
    </source>
</evidence>
<dbReference type="Proteomes" id="UP000431533">
    <property type="component" value="Unassembled WGS sequence"/>
</dbReference>
<dbReference type="PROSITE" id="PS51683">
    <property type="entry name" value="SAM_OMT_II"/>
    <property type="match status" value="1"/>
</dbReference>
<dbReference type="SUPFAM" id="SSF53335">
    <property type="entry name" value="S-adenosyl-L-methionine-dependent methyltransferases"/>
    <property type="match status" value="1"/>
</dbReference>
<dbReference type="InterPro" id="IPR029063">
    <property type="entry name" value="SAM-dependent_MTases_sf"/>
</dbReference>
<dbReference type="InterPro" id="IPR036388">
    <property type="entry name" value="WH-like_DNA-bd_sf"/>
</dbReference>
<feature type="domain" description="O-methyltransferase C-terminal" evidence="4">
    <location>
        <begin position="184"/>
        <end position="393"/>
    </location>
</feature>
<evidence type="ECO:0000256" key="3">
    <source>
        <dbReference type="ARBA" id="ARBA00022691"/>
    </source>
</evidence>
<keyword evidence="2 5" id="KW-0808">Transferase</keyword>